<comment type="caution">
    <text evidence="2">The sequence shown here is derived from an EMBL/GenBank/DDBJ whole genome shotgun (WGS) entry which is preliminary data.</text>
</comment>
<evidence type="ECO:0000313" key="2">
    <source>
        <dbReference type="EMBL" id="MBC5834197.1"/>
    </source>
</evidence>
<evidence type="ECO:0000313" key="3">
    <source>
        <dbReference type="Proteomes" id="UP000605990"/>
    </source>
</evidence>
<feature type="region of interest" description="Disordered" evidence="1">
    <location>
        <begin position="363"/>
        <end position="387"/>
    </location>
</feature>
<name>A0ABR7IXE3_9FLAO</name>
<dbReference type="EMBL" id="JACRUN010000001">
    <property type="protein sequence ID" value="MBC5834197.1"/>
    <property type="molecule type" value="Genomic_DNA"/>
</dbReference>
<protein>
    <recommendedName>
        <fullName evidence="4">HYR domain-containing protein</fullName>
    </recommendedName>
</protein>
<dbReference type="PANTHER" id="PTHR24273">
    <property type="entry name" value="FI04643P-RELATED"/>
    <property type="match status" value="1"/>
</dbReference>
<proteinExistence type="predicted"/>
<keyword evidence="3" id="KW-1185">Reference proteome</keyword>
<accession>A0ABR7IXE3</accession>
<gene>
    <name evidence="2" type="ORF">H8R27_04790</name>
</gene>
<evidence type="ECO:0000256" key="1">
    <source>
        <dbReference type="SAM" id="MobiDB-lite"/>
    </source>
</evidence>
<dbReference type="RefSeq" id="WP_187002999.1">
    <property type="nucleotide sequence ID" value="NZ_JACRUN010000001.1"/>
</dbReference>
<organism evidence="2 3">
    <name type="scientific">Flavobacterium bernardetii</name>
    <dbReference type="NCBI Taxonomy" id="2813823"/>
    <lineage>
        <taxon>Bacteria</taxon>
        <taxon>Pseudomonadati</taxon>
        <taxon>Bacteroidota</taxon>
        <taxon>Flavobacteriia</taxon>
        <taxon>Flavobacteriales</taxon>
        <taxon>Flavobacteriaceae</taxon>
        <taxon>Flavobacterium</taxon>
    </lineage>
</organism>
<sequence>DNCNNTSTASQTINVQDVTPPNITIQVISQTVECDGAGNTAALAAWLASNGGAVSSDVCSSVTWSNNYSGSLSDLCGMTGSATVIFTATDACGNSSTSSGTFTIQDTTDPTISTQASNSTVECDGAGNTAALAAWLASNGGAVSSDVCSSVTWSNNYSGSLSDLCGMTGSATVIFTATDACGNSSTSSGTFTIQDTTDPTISTQASNSTVECDGAGNTAALAAWLASNGGAVSSDVCSSVTWSNNYSGSLSDLCGMTGSATVTFKATDACGNSSTSSGTFTIQDTTDPTISTQASNSTVECDGAGNTAALAAWLASNGGAVSSDVCSSVTWSNNYSGSLSDLCGMTGSATVTFTATDACGNSSTSSGTFTIQDTTDPTISTQASNST</sequence>
<feature type="non-terminal residue" evidence="2">
    <location>
        <position position="1"/>
    </location>
</feature>
<feature type="non-terminal residue" evidence="2">
    <location>
        <position position="387"/>
    </location>
</feature>
<evidence type="ECO:0008006" key="4">
    <source>
        <dbReference type="Google" id="ProtNLM"/>
    </source>
</evidence>
<dbReference type="PANTHER" id="PTHR24273:SF32">
    <property type="entry name" value="HYALIN"/>
    <property type="match status" value="1"/>
</dbReference>
<reference evidence="2 3" key="1">
    <citation type="submission" date="2020-08" db="EMBL/GenBank/DDBJ databases">
        <title>Description of novel Flavobacterium F-408 isolate.</title>
        <authorList>
            <person name="Saticioglu I.B."/>
            <person name="Duman M."/>
            <person name="Altun S."/>
        </authorList>
    </citation>
    <scope>NUCLEOTIDE SEQUENCE [LARGE SCALE GENOMIC DNA]</scope>
    <source>
        <strain evidence="2 3">F-408</strain>
    </source>
</reference>
<dbReference type="Proteomes" id="UP000605990">
    <property type="component" value="Unassembled WGS sequence"/>
</dbReference>